<accession>A0ABT2Z3D1</accession>
<gene>
    <name evidence="6" type="primary">rfbC</name>
    <name evidence="6" type="ORF">OE647_13020</name>
</gene>
<dbReference type="GO" id="GO:0008830">
    <property type="term" value="F:dTDP-4-dehydrorhamnose 3,5-epimerase activity"/>
    <property type="evidence" value="ECO:0007669"/>
    <property type="project" value="UniProtKB-EC"/>
</dbReference>
<dbReference type="CDD" id="cd00438">
    <property type="entry name" value="cupin_RmlC"/>
    <property type="match status" value="1"/>
</dbReference>
<keyword evidence="7" id="KW-1185">Reference proteome</keyword>
<comment type="similarity">
    <text evidence="5">Belongs to the dTDP-4-dehydrorhamnose 3,5-epimerase family.</text>
</comment>
<sequence>MQIEPTELEGVLILTPRRFGDARGWFSEVWNARALAEAGIATPFVQDNHSYSRDAGTVRGLHYQSPPHAQAKLVRCGRGCIFDVAVDIRLGSATYGKWVGVDLSAENGRQLLIPAGFLHGFVTREADCEVLYKCSDYYAPDCDGAVRFDDPAIGIDWGVDPASAILSEKDRGAQSFAAFRSPFQLEGGA</sequence>
<evidence type="ECO:0000313" key="6">
    <source>
        <dbReference type="EMBL" id="MCV2865648.1"/>
    </source>
</evidence>
<dbReference type="Pfam" id="PF00908">
    <property type="entry name" value="dTDP_sugar_isom"/>
    <property type="match status" value="1"/>
</dbReference>
<dbReference type="InterPro" id="IPR011051">
    <property type="entry name" value="RmlC_Cupin_sf"/>
</dbReference>
<dbReference type="InterPro" id="IPR000888">
    <property type="entry name" value="RmlC-like"/>
</dbReference>
<dbReference type="InterPro" id="IPR014710">
    <property type="entry name" value="RmlC-like_jellyroll"/>
</dbReference>
<evidence type="ECO:0000256" key="3">
    <source>
        <dbReference type="ARBA" id="ARBA00012098"/>
    </source>
</evidence>
<proteinExistence type="inferred from homology"/>
<dbReference type="EMBL" id="JAOWLA010000011">
    <property type="protein sequence ID" value="MCV2865648.1"/>
    <property type="molecule type" value="Genomic_DNA"/>
</dbReference>
<comment type="subunit">
    <text evidence="5">Homodimer.</text>
</comment>
<dbReference type="Proteomes" id="UP001652503">
    <property type="component" value="Unassembled WGS sequence"/>
</dbReference>
<comment type="catalytic activity">
    <reaction evidence="1 5">
        <text>dTDP-4-dehydro-6-deoxy-alpha-D-glucose = dTDP-4-dehydro-beta-L-rhamnose</text>
        <dbReference type="Rhea" id="RHEA:16969"/>
        <dbReference type="ChEBI" id="CHEBI:57649"/>
        <dbReference type="ChEBI" id="CHEBI:62830"/>
        <dbReference type="EC" id="5.1.3.13"/>
    </reaction>
</comment>
<keyword evidence="5 6" id="KW-0413">Isomerase</keyword>
<evidence type="ECO:0000256" key="1">
    <source>
        <dbReference type="ARBA" id="ARBA00001298"/>
    </source>
</evidence>
<dbReference type="EC" id="5.1.3.13" evidence="3 5"/>
<comment type="caution">
    <text evidence="6">The sequence shown here is derived from an EMBL/GenBank/DDBJ whole genome shotgun (WGS) entry which is preliminary data.</text>
</comment>
<dbReference type="NCBIfam" id="TIGR01221">
    <property type="entry name" value="rmlC"/>
    <property type="match status" value="1"/>
</dbReference>
<dbReference type="PANTHER" id="PTHR21047">
    <property type="entry name" value="DTDP-6-DEOXY-D-GLUCOSE-3,5 EPIMERASE"/>
    <property type="match status" value="1"/>
</dbReference>
<evidence type="ECO:0000313" key="7">
    <source>
        <dbReference type="Proteomes" id="UP001652503"/>
    </source>
</evidence>
<reference evidence="6 7" key="1">
    <citation type="submission" date="2022-10" db="EMBL/GenBank/DDBJ databases">
        <title>Defluviimonas sp. nov., isolated from ocean surface water.</title>
        <authorList>
            <person name="He W."/>
            <person name="Wang L."/>
            <person name="Zhang D.-F."/>
        </authorList>
    </citation>
    <scope>NUCLEOTIDE SEQUENCE [LARGE SCALE GENOMIC DNA]</scope>
    <source>
        <strain evidence="6 7">WL0075</strain>
    </source>
</reference>
<dbReference type="PANTHER" id="PTHR21047:SF2">
    <property type="entry name" value="THYMIDINE DIPHOSPHO-4-KETO-RHAMNOSE 3,5-EPIMERASE"/>
    <property type="match status" value="1"/>
</dbReference>
<protein>
    <recommendedName>
        <fullName evidence="4 5">dTDP-4-dehydrorhamnose 3,5-epimerase</fullName>
        <ecNumber evidence="3 5">5.1.3.13</ecNumber>
    </recommendedName>
    <alternativeName>
        <fullName evidence="5">Thymidine diphospho-4-keto-rhamnose 3,5-epimerase</fullName>
    </alternativeName>
</protein>
<dbReference type="SUPFAM" id="SSF51182">
    <property type="entry name" value="RmlC-like cupins"/>
    <property type="match status" value="1"/>
</dbReference>
<evidence type="ECO:0000256" key="5">
    <source>
        <dbReference type="RuleBase" id="RU364069"/>
    </source>
</evidence>
<name>A0ABT2Z3D1_9RHOB</name>
<dbReference type="Gene3D" id="2.60.120.10">
    <property type="entry name" value="Jelly Rolls"/>
    <property type="match status" value="1"/>
</dbReference>
<comment type="function">
    <text evidence="2 5">Catalyzes the epimerization of the C3' and C5'positions of dTDP-6-deoxy-D-xylo-4-hexulose, forming dTDP-6-deoxy-L-lyxo-4-hexulose.</text>
</comment>
<dbReference type="RefSeq" id="WP_263722166.1">
    <property type="nucleotide sequence ID" value="NZ_JAOWLA010000011.1"/>
</dbReference>
<evidence type="ECO:0000256" key="2">
    <source>
        <dbReference type="ARBA" id="ARBA00001997"/>
    </source>
</evidence>
<evidence type="ECO:0000256" key="4">
    <source>
        <dbReference type="ARBA" id="ARBA00019595"/>
    </source>
</evidence>
<comment type="pathway">
    <text evidence="5">Carbohydrate biosynthesis; dTDP-L-rhamnose biosynthesis.</text>
</comment>
<organism evidence="6 7">
    <name type="scientific">Albidovulum sediminicola</name>
    <dbReference type="NCBI Taxonomy" id="2984331"/>
    <lineage>
        <taxon>Bacteria</taxon>
        <taxon>Pseudomonadati</taxon>
        <taxon>Pseudomonadota</taxon>
        <taxon>Alphaproteobacteria</taxon>
        <taxon>Rhodobacterales</taxon>
        <taxon>Paracoccaceae</taxon>
        <taxon>Albidovulum</taxon>
    </lineage>
</organism>